<keyword evidence="3" id="KW-1185">Reference proteome</keyword>
<feature type="region of interest" description="Disordered" evidence="1">
    <location>
        <begin position="1"/>
        <end position="24"/>
    </location>
</feature>
<protein>
    <recommendedName>
        <fullName evidence="4">HTH araC/xylS-type domain-containing protein</fullName>
    </recommendedName>
</protein>
<name>A0A1E7KQ16_9ACTN</name>
<comment type="caution">
    <text evidence="2">The sequence shown here is derived from an EMBL/GenBank/DDBJ whole genome shotgun (WGS) entry which is preliminary data.</text>
</comment>
<reference evidence="2 3" key="1">
    <citation type="journal article" date="2016" name="Front. Microbiol.">
        <title>Comparative Genomics Analysis of Streptomyces Species Reveals Their Adaptation to the Marine Environment and Their Diversity at the Genomic Level.</title>
        <authorList>
            <person name="Tian X."/>
            <person name="Zhang Z."/>
            <person name="Yang T."/>
            <person name="Chen M."/>
            <person name="Li J."/>
            <person name="Chen F."/>
            <person name="Yang J."/>
            <person name="Li W."/>
            <person name="Zhang B."/>
            <person name="Zhang Z."/>
            <person name="Wu J."/>
            <person name="Zhang C."/>
            <person name="Long L."/>
            <person name="Xiao J."/>
        </authorList>
    </citation>
    <scope>NUCLEOTIDE SEQUENCE [LARGE SCALE GENOMIC DNA]</scope>
    <source>
        <strain evidence="2 3">SCSIO 02100</strain>
    </source>
</reference>
<evidence type="ECO:0000256" key="1">
    <source>
        <dbReference type="SAM" id="MobiDB-lite"/>
    </source>
</evidence>
<accession>A0A1E7KQ16</accession>
<sequence length="70" mass="7309">MPRLLPPSYGEAGPLPPCGTPIGRRPDPAHVAAESGYFGQSHLHRNVQAFTDVTAATVAGELFPAVDDIA</sequence>
<gene>
    <name evidence="2" type="ORF">AN216_00570</name>
</gene>
<dbReference type="EMBL" id="LJGU01000089">
    <property type="protein sequence ID" value="OEV06007.1"/>
    <property type="molecule type" value="Genomic_DNA"/>
</dbReference>
<dbReference type="Proteomes" id="UP000176101">
    <property type="component" value="Unassembled WGS sequence"/>
</dbReference>
<proteinExistence type="predicted"/>
<evidence type="ECO:0000313" key="2">
    <source>
        <dbReference type="EMBL" id="OEV06007.1"/>
    </source>
</evidence>
<dbReference type="AlphaFoldDB" id="A0A1E7KQ16"/>
<evidence type="ECO:0000313" key="3">
    <source>
        <dbReference type="Proteomes" id="UP000176101"/>
    </source>
</evidence>
<evidence type="ECO:0008006" key="4">
    <source>
        <dbReference type="Google" id="ProtNLM"/>
    </source>
</evidence>
<organism evidence="2 3">
    <name type="scientific">Streptomyces oceani</name>
    <dbReference type="NCBI Taxonomy" id="1075402"/>
    <lineage>
        <taxon>Bacteria</taxon>
        <taxon>Bacillati</taxon>
        <taxon>Actinomycetota</taxon>
        <taxon>Actinomycetes</taxon>
        <taxon>Kitasatosporales</taxon>
        <taxon>Streptomycetaceae</taxon>
        <taxon>Streptomyces</taxon>
    </lineage>
</organism>